<proteinExistence type="inferred from homology"/>
<dbReference type="Proteomes" id="UP000217209">
    <property type="component" value="Chromosome"/>
</dbReference>
<accession>A0A1Q2HYQ2</accession>
<organism evidence="3 4">
    <name type="scientific">Corynebacterium glaucum</name>
    <dbReference type="NCBI Taxonomy" id="187491"/>
    <lineage>
        <taxon>Bacteria</taxon>
        <taxon>Bacillati</taxon>
        <taxon>Actinomycetota</taxon>
        <taxon>Actinomycetes</taxon>
        <taxon>Mycobacteriales</taxon>
        <taxon>Corynebacteriaceae</taxon>
        <taxon>Corynebacterium</taxon>
    </lineage>
</organism>
<dbReference type="AlphaFoldDB" id="A0A1Q2HYQ2"/>
<dbReference type="NCBIfam" id="NF000668">
    <property type="entry name" value="PRK00033.1-1"/>
    <property type="match status" value="1"/>
</dbReference>
<keyword evidence="4" id="KW-1185">Reference proteome</keyword>
<dbReference type="InterPro" id="IPR014719">
    <property type="entry name" value="Ribosomal_bL12_C/ClpS-like"/>
</dbReference>
<dbReference type="InterPro" id="IPR022935">
    <property type="entry name" value="ClpS"/>
</dbReference>
<evidence type="ECO:0000313" key="4">
    <source>
        <dbReference type="Proteomes" id="UP000217209"/>
    </source>
</evidence>
<gene>
    <name evidence="1" type="primary">clpS</name>
    <name evidence="3" type="ORF">CGLAU_10165</name>
</gene>
<comment type="subunit">
    <text evidence="1">Binds to the N-terminal domain of the chaperone ClpA.</text>
</comment>
<reference evidence="3 4" key="1">
    <citation type="submission" date="2016-12" db="EMBL/GenBank/DDBJ databases">
        <authorList>
            <person name="Song W.-J."/>
            <person name="Kurnit D.M."/>
        </authorList>
    </citation>
    <scope>NUCLEOTIDE SEQUENCE [LARGE SCALE GENOMIC DNA]</scope>
    <source>
        <strain evidence="3 4">DSM 30827</strain>
    </source>
</reference>
<comment type="function">
    <text evidence="1">Involved in the modulation of the specificity of the ClpAP-mediated ATP-dependent protein degradation.</text>
</comment>
<dbReference type="InterPro" id="IPR003769">
    <property type="entry name" value="ClpS_core"/>
</dbReference>
<sequence length="161" mass="17479">MRASLTRVGVAEDDAEEVAEDDAEESVMLYKATPFRGDAGQGKLGRMKACMNASEASAAGARMSSPIASPELDEAIEVEVTTSENLPWMCIVWDDPVNLMSYVAYVFQTVLGYDRKRANELMMQVHTEGKAVVSSGEKDKVEGDVKKLHTAGLWATMQQAG</sequence>
<dbReference type="KEGG" id="cgv:CGLAU_10165"/>
<dbReference type="SUPFAM" id="SSF54736">
    <property type="entry name" value="ClpS-like"/>
    <property type="match status" value="1"/>
</dbReference>
<dbReference type="GO" id="GO:0030163">
    <property type="term" value="P:protein catabolic process"/>
    <property type="evidence" value="ECO:0007669"/>
    <property type="project" value="InterPro"/>
</dbReference>
<feature type="domain" description="Adaptor protein ClpS core" evidence="2">
    <location>
        <begin position="86"/>
        <end position="155"/>
    </location>
</feature>
<evidence type="ECO:0000259" key="2">
    <source>
        <dbReference type="Pfam" id="PF02617"/>
    </source>
</evidence>
<keyword evidence="3" id="KW-0645">Protease</keyword>
<name>A0A1Q2HYQ2_9CORY</name>
<keyword evidence="3" id="KW-0378">Hydrolase</keyword>
<dbReference type="EMBL" id="CP019688">
    <property type="protein sequence ID" value="AQQ15978.1"/>
    <property type="molecule type" value="Genomic_DNA"/>
</dbReference>
<protein>
    <recommendedName>
        <fullName evidence="1">ATP-dependent Clp protease adapter protein ClpS</fullName>
    </recommendedName>
</protein>
<comment type="similarity">
    <text evidence="1">Belongs to the ClpS family.</text>
</comment>
<evidence type="ECO:0000256" key="1">
    <source>
        <dbReference type="HAMAP-Rule" id="MF_00302"/>
    </source>
</evidence>
<dbReference type="GO" id="GO:0006508">
    <property type="term" value="P:proteolysis"/>
    <property type="evidence" value="ECO:0007669"/>
    <property type="project" value="UniProtKB-UniRule"/>
</dbReference>
<dbReference type="Gene3D" id="3.30.1390.10">
    <property type="match status" value="1"/>
</dbReference>
<evidence type="ECO:0000313" key="3">
    <source>
        <dbReference type="EMBL" id="AQQ15978.1"/>
    </source>
</evidence>
<dbReference type="HAMAP" id="MF_00302">
    <property type="entry name" value="ClpS"/>
    <property type="match status" value="1"/>
</dbReference>
<dbReference type="Pfam" id="PF02617">
    <property type="entry name" value="ClpS"/>
    <property type="match status" value="1"/>
</dbReference>
<dbReference type="GO" id="GO:0008233">
    <property type="term" value="F:peptidase activity"/>
    <property type="evidence" value="ECO:0007669"/>
    <property type="project" value="UniProtKB-KW"/>
</dbReference>